<accession>A0A0P7C6L9</accession>
<dbReference type="PANTHER" id="PTHR43283:SF7">
    <property type="entry name" value="BETA-LACTAMASE-RELATED DOMAIN-CONTAINING PROTEIN"/>
    <property type="match status" value="1"/>
</dbReference>
<reference evidence="2 3" key="1">
    <citation type="submission" date="2015-07" db="EMBL/GenBank/DDBJ databases">
        <title>The draft genome sequence of Leadbetterella sp. JN14-9.</title>
        <authorList>
            <person name="Liu Y."/>
            <person name="Du J."/>
            <person name="Shao Z."/>
        </authorList>
    </citation>
    <scope>NUCLEOTIDE SEQUENCE [LARGE SCALE GENOMIC DNA]</scope>
    <source>
        <strain evidence="2 3">JN14-9</strain>
    </source>
</reference>
<proteinExistence type="predicted"/>
<dbReference type="Gene3D" id="3.40.710.10">
    <property type="entry name" value="DD-peptidase/beta-lactamase superfamily"/>
    <property type="match status" value="1"/>
</dbReference>
<dbReference type="InterPro" id="IPR001466">
    <property type="entry name" value="Beta-lactam-related"/>
</dbReference>
<sequence>MKGTPLWLFSLIILQTSCKEVAPPSSISGSYFPEGAEWTEVGPDALEITNAEQKKLRDFLESTNTRAFLLLKDGKIVLEEYFGKDLLTGQNFNKDSYWYWASAGKTLTAFTVGLAQEQGFLDINQKTSDFLGVGWTAMTKEKEDLVTVKHQLTMTSGMDIEVPDPFCFEPQCLQYKADAGTRWDYHNGPYTLLDNVIANATKQNFDTYFNQNLRDKIGMDGFWRYVDNNHVYFSTARSMARFGILMMNNGDWDGEVIMKDKSYFKSMVNTSQNLNEAYGYLWWLNGKDTGMVPGAQIVFKRWITPNAPKDMFAAMGKNGQQLNIVPSRNLIIVRMGESPDASQTGIQFQDDMWAELNKILN</sequence>
<dbReference type="PATRIC" id="fig|1605367.3.peg.2433"/>
<evidence type="ECO:0000259" key="1">
    <source>
        <dbReference type="Pfam" id="PF00144"/>
    </source>
</evidence>
<dbReference type="RefSeq" id="WP_082391201.1">
    <property type="nucleotide sequence ID" value="NZ_JXSZ01000005.1"/>
</dbReference>
<dbReference type="EMBL" id="LGTQ01000005">
    <property type="protein sequence ID" value="KPM49986.1"/>
    <property type="molecule type" value="Genomic_DNA"/>
</dbReference>
<protein>
    <recommendedName>
        <fullName evidence="1">Beta-lactamase-related domain-containing protein</fullName>
    </recommendedName>
</protein>
<dbReference type="AlphaFoldDB" id="A0A0P7C6L9"/>
<feature type="domain" description="Beta-lactamase-related" evidence="1">
    <location>
        <begin position="67"/>
        <end position="335"/>
    </location>
</feature>
<dbReference type="InterPro" id="IPR050789">
    <property type="entry name" value="Diverse_Enzym_Activities"/>
</dbReference>
<dbReference type="Pfam" id="PF00144">
    <property type="entry name" value="Beta-lactamase"/>
    <property type="match status" value="1"/>
</dbReference>
<evidence type="ECO:0000313" key="2">
    <source>
        <dbReference type="EMBL" id="KPM49986.1"/>
    </source>
</evidence>
<dbReference type="InterPro" id="IPR012338">
    <property type="entry name" value="Beta-lactam/transpept-like"/>
</dbReference>
<dbReference type="PANTHER" id="PTHR43283">
    <property type="entry name" value="BETA-LACTAMASE-RELATED"/>
    <property type="match status" value="1"/>
</dbReference>
<name>A0A0P7C6L9_9BACT</name>
<keyword evidence="3" id="KW-1185">Reference proteome</keyword>
<gene>
    <name evidence="2" type="ORF">AFM12_05380</name>
</gene>
<organism evidence="2 3">
    <name type="scientific">Jiulongibacter sediminis</name>
    <dbReference type="NCBI Taxonomy" id="1605367"/>
    <lineage>
        <taxon>Bacteria</taxon>
        <taxon>Pseudomonadati</taxon>
        <taxon>Bacteroidota</taxon>
        <taxon>Cytophagia</taxon>
        <taxon>Cytophagales</taxon>
        <taxon>Leadbetterellaceae</taxon>
        <taxon>Jiulongibacter</taxon>
    </lineage>
</organism>
<evidence type="ECO:0000313" key="3">
    <source>
        <dbReference type="Proteomes" id="UP000050454"/>
    </source>
</evidence>
<dbReference type="Proteomes" id="UP000050454">
    <property type="component" value="Unassembled WGS sequence"/>
</dbReference>
<dbReference type="STRING" id="1605367.AFM12_05380"/>
<dbReference type="SUPFAM" id="SSF56601">
    <property type="entry name" value="beta-lactamase/transpeptidase-like"/>
    <property type="match status" value="1"/>
</dbReference>
<comment type="caution">
    <text evidence="2">The sequence shown here is derived from an EMBL/GenBank/DDBJ whole genome shotgun (WGS) entry which is preliminary data.</text>
</comment>
<dbReference type="OrthoDB" id="1185352at2"/>